<protein>
    <submittedName>
        <fullName evidence="2">SDR family NAD(P)-dependent oxidoreductase</fullName>
    </submittedName>
    <submittedName>
        <fullName evidence="3">SDR family oxidoreductase</fullName>
    </submittedName>
</protein>
<dbReference type="EMBL" id="QSDG01000004">
    <property type="protein sequence ID" value="RGY70183.1"/>
    <property type="molecule type" value="Genomic_DNA"/>
</dbReference>
<dbReference type="PANTHER" id="PTHR42879">
    <property type="entry name" value="3-OXOACYL-(ACYL-CARRIER-PROTEIN) REDUCTASE"/>
    <property type="match status" value="1"/>
</dbReference>
<sequence length="259" mass="27445">MNRFENKTAVITGAAGGIGEATTRRIVSEGGKVVIADHSKERAEQLATELNALGADVRPIYFSATELQSCKELIAFAIKEYGQVDVLVNNVGGTNPKRDTDIETLDMDYFDEAFHLNLSCTMYLSQLVIPIMNAHGGGNIVNVASVSGITADANGTLYGASKAGVINLTKYIATQTGKKNIRCNAVAPGLILTPAALNNLNEDIRNVFLGQCATPYLGEPQDIAATIAFLASEDARYITGQTIVVDGGLTIHNPTVNLA</sequence>
<proteinExistence type="inferred from homology"/>
<dbReference type="SUPFAM" id="SSF51735">
    <property type="entry name" value="NAD(P)-binding Rossmann-fold domains"/>
    <property type="match status" value="1"/>
</dbReference>
<dbReference type="AlphaFoldDB" id="A0A081UBG6"/>
<comment type="similarity">
    <text evidence="1">Belongs to the short-chain dehydrogenases/reductases (SDR) family.</text>
</comment>
<evidence type="ECO:0000313" key="3">
    <source>
        <dbReference type="EMBL" id="RGY70183.1"/>
    </source>
</evidence>
<comment type="caution">
    <text evidence="3">The sequence shown here is derived from an EMBL/GenBank/DDBJ whole genome shotgun (WGS) entry which is preliminary data.</text>
</comment>
<reference evidence="2" key="2">
    <citation type="submission" date="2022-12" db="EMBL/GenBank/DDBJ databases">
        <title>Development of a Multilocus Sequence Typing Scheme for Bacteroides fragilis Based on Whole Genome Sequencing Data and Clinical Application.</title>
        <authorList>
            <person name="Nielsen F.D."/>
            <person name="Justesen U.S."/>
        </authorList>
    </citation>
    <scope>NUCLEOTIDE SEQUENCE</scope>
    <source>
        <strain evidence="2">BF_AM_ODE_DK_2015_4</strain>
    </source>
</reference>
<evidence type="ECO:0000313" key="2">
    <source>
        <dbReference type="EMBL" id="MCZ2688008.1"/>
    </source>
</evidence>
<dbReference type="Pfam" id="PF13561">
    <property type="entry name" value="adh_short_C2"/>
    <property type="match status" value="1"/>
</dbReference>
<dbReference type="GeneID" id="99672833"/>
<dbReference type="PANTHER" id="PTHR42879:SF2">
    <property type="entry name" value="3-OXOACYL-[ACYL-CARRIER-PROTEIN] REDUCTASE FABG"/>
    <property type="match status" value="1"/>
</dbReference>
<reference evidence="3 4" key="1">
    <citation type="submission" date="2018-08" db="EMBL/GenBank/DDBJ databases">
        <title>A genome reference for cultivated species of the human gut microbiota.</title>
        <authorList>
            <person name="Zou Y."/>
            <person name="Xue W."/>
            <person name="Luo G."/>
        </authorList>
    </citation>
    <scope>NUCLEOTIDE SEQUENCE [LARGE SCALE GENOMIC DNA]</scope>
    <source>
        <strain evidence="3 4">OF01-1</strain>
    </source>
</reference>
<name>A0A081UBG6_BACFG</name>
<evidence type="ECO:0000313" key="4">
    <source>
        <dbReference type="Proteomes" id="UP000284614"/>
    </source>
</evidence>
<accession>A0A081UBG6</accession>
<dbReference type="EMBL" id="JAPTZU010000005">
    <property type="protein sequence ID" value="MCZ2688008.1"/>
    <property type="molecule type" value="Genomic_DNA"/>
</dbReference>
<dbReference type="NCBIfam" id="NF005559">
    <property type="entry name" value="PRK07231.1"/>
    <property type="match status" value="1"/>
</dbReference>
<dbReference type="RefSeq" id="WP_005821471.1">
    <property type="nucleotide sequence ID" value="NZ_CP037440.1"/>
</dbReference>
<dbReference type="Proteomes" id="UP000284614">
    <property type="component" value="Unassembled WGS sequence"/>
</dbReference>
<dbReference type="PRINTS" id="PR00080">
    <property type="entry name" value="SDRFAMILY"/>
</dbReference>
<dbReference type="CDD" id="cd05233">
    <property type="entry name" value="SDR_c"/>
    <property type="match status" value="1"/>
</dbReference>
<evidence type="ECO:0000256" key="1">
    <source>
        <dbReference type="ARBA" id="ARBA00006484"/>
    </source>
</evidence>
<dbReference type="InterPro" id="IPR036291">
    <property type="entry name" value="NAD(P)-bd_dom_sf"/>
</dbReference>
<dbReference type="Gene3D" id="3.40.50.720">
    <property type="entry name" value="NAD(P)-binding Rossmann-like Domain"/>
    <property type="match status" value="1"/>
</dbReference>
<dbReference type="Proteomes" id="UP001079672">
    <property type="component" value="Unassembled WGS sequence"/>
</dbReference>
<gene>
    <name evidence="3" type="ORF">DXA27_05815</name>
    <name evidence="2" type="ORF">O1433_10930</name>
</gene>
<organism evidence="3 4">
    <name type="scientific">Bacteroides fragilis</name>
    <dbReference type="NCBI Taxonomy" id="817"/>
    <lineage>
        <taxon>Bacteria</taxon>
        <taxon>Pseudomonadati</taxon>
        <taxon>Bacteroidota</taxon>
        <taxon>Bacteroidia</taxon>
        <taxon>Bacteroidales</taxon>
        <taxon>Bacteroidaceae</taxon>
        <taxon>Bacteroides</taxon>
    </lineage>
</organism>
<dbReference type="FunFam" id="3.40.50.720:FF:000084">
    <property type="entry name" value="Short-chain dehydrogenase reductase"/>
    <property type="match status" value="1"/>
</dbReference>
<dbReference type="PRINTS" id="PR00081">
    <property type="entry name" value="GDHRDH"/>
</dbReference>
<dbReference type="InterPro" id="IPR002347">
    <property type="entry name" value="SDR_fam"/>
</dbReference>
<dbReference type="InterPro" id="IPR050259">
    <property type="entry name" value="SDR"/>
</dbReference>